<proteinExistence type="predicted"/>
<dbReference type="Proteomes" id="UP000054783">
    <property type="component" value="Unassembled WGS sequence"/>
</dbReference>
<accession>A0A0V0Z9C7</accession>
<gene>
    <name evidence="1" type="ORF">T12_3766</name>
</gene>
<comment type="caution">
    <text evidence="1">The sequence shown here is derived from an EMBL/GenBank/DDBJ whole genome shotgun (WGS) entry which is preliminary data.</text>
</comment>
<sequence>MPSANVPLWKHQNFLPSRQLPHEGDTLKKSKISIFWGPLSQESVGVGVCTATYLLLPLNFCISYQHLWWGWSLSPTHLTCLSGWNLHTAHDVLCFHAAVFLPIHHNYQILINECRSHAMSDLLLKSQHTPCLSQGVLCHCFITVQTGQTESRGR</sequence>
<name>A0A0V0Z9C7_9BILA</name>
<dbReference type="AlphaFoldDB" id="A0A0V0Z9C7"/>
<evidence type="ECO:0000313" key="2">
    <source>
        <dbReference type="Proteomes" id="UP000054783"/>
    </source>
</evidence>
<organism evidence="1 2">
    <name type="scientific">Trichinella patagoniensis</name>
    <dbReference type="NCBI Taxonomy" id="990121"/>
    <lineage>
        <taxon>Eukaryota</taxon>
        <taxon>Metazoa</taxon>
        <taxon>Ecdysozoa</taxon>
        <taxon>Nematoda</taxon>
        <taxon>Enoplea</taxon>
        <taxon>Dorylaimia</taxon>
        <taxon>Trichinellida</taxon>
        <taxon>Trichinellidae</taxon>
        <taxon>Trichinella</taxon>
    </lineage>
</organism>
<evidence type="ECO:0000313" key="1">
    <source>
        <dbReference type="EMBL" id="KRY09110.1"/>
    </source>
</evidence>
<reference evidence="1 2" key="1">
    <citation type="submission" date="2015-01" db="EMBL/GenBank/DDBJ databases">
        <title>Evolution of Trichinella species and genotypes.</title>
        <authorList>
            <person name="Korhonen P.K."/>
            <person name="Edoardo P."/>
            <person name="Giuseppe L.R."/>
            <person name="Gasser R.B."/>
        </authorList>
    </citation>
    <scope>NUCLEOTIDE SEQUENCE [LARGE SCALE GENOMIC DNA]</scope>
    <source>
        <strain evidence="1">ISS2496</strain>
    </source>
</reference>
<keyword evidence="2" id="KW-1185">Reference proteome</keyword>
<dbReference type="EMBL" id="JYDQ01000290">
    <property type="protein sequence ID" value="KRY09110.1"/>
    <property type="molecule type" value="Genomic_DNA"/>
</dbReference>
<protein>
    <submittedName>
        <fullName evidence="1">Uncharacterized protein</fullName>
    </submittedName>
</protein>